<gene>
    <name evidence="11" type="ORF">EJC50_29120</name>
</gene>
<reference evidence="12" key="1">
    <citation type="submission" date="2018-12" db="EMBL/GenBank/DDBJ databases">
        <title>Genome sequence of Peanibacillus sp.</title>
        <authorList>
            <person name="Subramani G."/>
            <person name="Srinivasan S."/>
            <person name="Kim M.K."/>
        </authorList>
    </citation>
    <scope>NUCLEOTIDE SEQUENCE [LARGE SCALE GENOMIC DNA]</scope>
    <source>
        <strain evidence="12">18JY67-1</strain>
    </source>
</reference>
<dbReference type="KEGG" id="palb:EJC50_29120"/>
<dbReference type="EMBL" id="CP034437">
    <property type="protein sequence ID" value="AZN43297.1"/>
    <property type="molecule type" value="Genomic_DNA"/>
</dbReference>
<evidence type="ECO:0000313" key="11">
    <source>
        <dbReference type="EMBL" id="AZN43297.1"/>
    </source>
</evidence>
<dbReference type="InterPro" id="IPR051085">
    <property type="entry name" value="MB_O-acyltransferase"/>
</dbReference>
<evidence type="ECO:0000256" key="2">
    <source>
        <dbReference type="ARBA" id="ARBA00010323"/>
    </source>
</evidence>
<feature type="transmembrane region" description="Helical" evidence="10">
    <location>
        <begin position="399"/>
        <end position="421"/>
    </location>
</feature>
<feature type="transmembrane region" description="Helical" evidence="10">
    <location>
        <begin position="441"/>
        <end position="463"/>
    </location>
</feature>
<feature type="transmembrane region" description="Helical" evidence="10">
    <location>
        <begin position="358"/>
        <end position="379"/>
    </location>
</feature>
<keyword evidence="5 10" id="KW-0812">Transmembrane</keyword>
<dbReference type="GO" id="GO:0005886">
    <property type="term" value="C:plasma membrane"/>
    <property type="evidence" value="ECO:0007669"/>
    <property type="project" value="UniProtKB-SubCell"/>
</dbReference>
<name>A0A3Q8X9L0_9BACL</name>
<evidence type="ECO:0000256" key="7">
    <source>
        <dbReference type="ARBA" id="ARBA00023136"/>
    </source>
</evidence>
<dbReference type="GO" id="GO:0016746">
    <property type="term" value="F:acyltransferase activity"/>
    <property type="evidence" value="ECO:0007669"/>
    <property type="project" value="UniProtKB-KW"/>
</dbReference>
<evidence type="ECO:0000256" key="10">
    <source>
        <dbReference type="SAM" id="Phobius"/>
    </source>
</evidence>
<evidence type="ECO:0000256" key="5">
    <source>
        <dbReference type="ARBA" id="ARBA00022692"/>
    </source>
</evidence>
<evidence type="ECO:0000313" key="12">
    <source>
        <dbReference type="Proteomes" id="UP000272528"/>
    </source>
</evidence>
<sequence>MIFSSVEYLVFFVVVILFMLVVKSAPLKKGFLIAASYYFYAYWDYRFVVLMFLLSFVNYHIGLRIEASMANVDRKRLLIASVVFNLCVLGVFKYFNFFTDSANVLLEQVGVRIPMLDIILPVGISFITFEVMSYTIDIYRRTNNSAKSFWDLALLVAFFPHLIAGPILKPSHFLPQIASPIVIRWKNVEQGMQIFLFGLVKKTLIADRIALFVDPVFAAPNDYSTLTVWLAVIAYAIQIYCDFSGYSDMAIGSAKILGFDIPRNFDMPYISRSITEFWRRWHISLSTWLREYLYFSLGGNRKGKARTYLNLLLVMLLGGLWHGASWNFVVWGGMHGLALAIHKFYMDYVLRKKKITNAVYQFFSWALTFLFVCVLWVFFRSSDFSVSMAMVRRMFIFSPGIDWIATSLLIIIPILLTAHFIGMRIKNYLYIPLNTFRGQTVFFFILFGVLFLMPVSSSPFIYFQF</sequence>
<evidence type="ECO:0000256" key="8">
    <source>
        <dbReference type="ARBA" id="ARBA00023315"/>
    </source>
</evidence>
<dbReference type="Pfam" id="PF03062">
    <property type="entry name" value="MBOAT"/>
    <property type="match status" value="1"/>
</dbReference>
<dbReference type="RefSeq" id="WP_126019707.1">
    <property type="nucleotide sequence ID" value="NZ_CP034437.1"/>
</dbReference>
<dbReference type="AlphaFoldDB" id="A0A3Q8X9L0"/>
<dbReference type="PIRSF" id="PIRSF016636">
    <property type="entry name" value="AlgI_DltB"/>
    <property type="match status" value="1"/>
</dbReference>
<evidence type="ECO:0000256" key="6">
    <source>
        <dbReference type="ARBA" id="ARBA00022989"/>
    </source>
</evidence>
<organism evidence="11 12">
    <name type="scientific">Paenibacillus albus</name>
    <dbReference type="NCBI Taxonomy" id="2495582"/>
    <lineage>
        <taxon>Bacteria</taxon>
        <taxon>Bacillati</taxon>
        <taxon>Bacillota</taxon>
        <taxon>Bacilli</taxon>
        <taxon>Bacillales</taxon>
        <taxon>Paenibacillaceae</taxon>
        <taxon>Paenibacillus</taxon>
    </lineage>
</organism>
<dbReference type="PANTHER" id="PTHR13285:SF23">
    <property type="entry name" value="TEICHOIC ACID D-ALANYLTRANSFERASE"/>
    <property type="match status" value="1"/>
</dbReference>
<comment type="similarity">
    <text evidence="2 9">Belongs to the membrane-bound acyltransferase family.</text>
</comment>
<protein>
    <submittedName>
        <fullName evidence="11">MBOAT family protein</fullName>
    </submittedName>
</protein>
<evidence type="ECO:0000256" key="4">
    <source>
        <dbReference type="ARBA" id="ARBA00022679"/>
    </source>
</evidence>
<evidence type="ECO:0000256" key="9">
    <source>
        <dbReference type="PIRNR" id="PIRNR016636"/>
    </source>
</evidence>
<keyword evidence="12" id="KW-1185">Reference proteome</keyword>
<keyword evidence="6 10" id="KW-1133">Transmembrane helix</keyword>
<feature type="transmembrane region" description="Helical" evidence="10">
    <location>
        <begin position="305"/>
        <end position="322"/>
    </location>
</feature>
<keyword evidence="3 9" id="KW-1003">Cell membrane</keyword>
<dbReference type="GO" id="GO:0042121">
    <property type="term" value="P:alginic acid biosynthetic process"/>
    <property type="evidence" value="ECO:0007669"/>
    <property type="project" value="InterPro"/>
</dbReference>
<proteinExistence type="inferred from homology"/>
<feature type="transmembrane region" description="Helical" evidence="10">
    <location>
        <begin position="148"/>
        <end position="168"/>
    </location>
</feature>
<dbReference type="InterPro" id="IPR024194">
    <property type="entry name" value="Ac/AlaTfrase_AlgI/DltB"/>
</dbReference>
<accession>A0A3Q8X9L0</accession>
<feature type="transmembrane region" description="Helical" evidence="10">
    <location>
        <begin position="77"/>
        <end position="98"/>
    </location>
</feature>
<dbReference type="Proteomes" id="UP000272528">
    <property type="component" value="Chromosome"/>
</dbReference>
<feature type="transmembrane region" description="Helical" evidence="10">
    <location>
        <begin position="328"/>
        <end position="346"/>
    </location>
</feature>
<evidence type="ECO:0000256" key="3">
    <source>
        <dbReference type="ARBA" id="ARBA00022475"/>
    </source>
</evidence>
<feature type="transmembrane region" description="Helical" evidence="10">
    <location>
        <begin position="48"/>
        <end position="65"/>
    </location>
</feature>
<keyword evidence="4 9" id="KW-0808">Transferase</keyword>
<dbReference type="PIRSF" id="PIRSF500217">
    <property type="entry name" value="AlgI"/>
    <property type="match status" value="1"/>
</dbReference>
<dbReference type="PANTHER" id="PTHR13285">
    <property type="entry name" value="ACYLTRANSFERASE"/>
    <property type="match status" value="1"/>
</dbReference>
<keyword evidence="7 9" id="KW-0472">Membrane</keyword>
<feature type="transmembrane region" description="Helical" evidence="10">
    <location>
        <begin position="118"/>
        <end position="136"/>
    </location>
</feature>
<dbReference type="InterPro" id="IPR004299">
    <property type="entry name" value="MBOAT_fam"/>
</dbReference>
<comment type="subcellular location">
    <subcellularLocation>
        <location evidence="1">Cell membrane</location>
        <topology evidence="1">Multi-pass membrane protein</topology>
    </subcellularLocation>
</comment>
<dbReference type="InterPro" id="IPR028362">
    <property type="entry name" value="AlgI"/>
</dbReference>
<evidence type="ECO:0000256" key="1">
    <source>
        <dbReference type="ARBA" id="ARBA00004651"/>
    </source>
</evidence>
<keyword evidence="8 9" id="KW-0012">Acyltransferase</keyword>
<feature type="transmembrane region" description="Helical" evidence="10">
    <location>
        <begin position="223"/>
        <end position="241"/>
    </location>
</feature>
<dbReference type="OrthoDB" id="9805788at2"/>